<reference evidence="4 5" key="1">
    <citation type="submission" date="2017-07" db="EMBL/GenBank/DDBJ databases">
        <title>First draft Genome Sequence of Nocardia cerradoensis isolated from human infection.</title>
        <authorList>
            <person name="Carrasco G."/>
        </authorList>
    </citation>
    <scope>NUCLEOTIDE SEQUENCE [LARGE SCALE GENOMIC DNA]</scope>
    <source>
        <strain evidence="4 5">CNM20130759</strain>
    </source>
</reference>
<dbReference type="PANTHER" id="PTHR33055:SF16">
    <property type="entry name" value="TRANSPOSASE FOR INSERTION SEQUENCE ELEMENT IS1547"/>
    <property type="match status" value="1"/>
</dbReference>
<dbReference type="EMBL" id="NGAF01000029">
    <property type="protein sequence ID" value="OXR40640.1"/>
    <property type="molecule type" value="Genomic_DNA"/>
</dbReference>
<evidence type="ECO:0000259" key="2">
    <source>
        <dbReference type="Pfam" id="PF01548"/>
    </source>
</evidence>
<dbReference type="Proteomes" id="UP000215506">
    <property type="component" value="Unassembled WGS sequence"/>
</dbReference>
<feature type="coiled-coil region" evidence="1">
    <location>
        <begin position="196"/>
        <end position="230"/>
    </location>
</feature>
<dbReference type="NCBIfam" id="NF033542">
    <property type="entry name" value="transpos_IS110"/>
    <property type="match status" value="1"/>
</dbReference>
<sequence>MPIVADHYRFVVGVDTHAATHSYAVVESLTGRIIDQATFPTTTAGLARAQAWIGRRTDSEIDTVLIAAEGTGSYGAIAADRLEHAGYRVVEAPTPSAKRLRDNGKTDTLDAVTAARSTIVTDLYDLRDRRRGQVRAALNILTVARDQMATERTRTVNTLTALIRSYDLGIDARRALSAAQITEVASWRRRDEPIGLAVARAEAIRLARRINELGDQLKTNRAQLDEILAEHAPQLLALHGVGAVTAAVILTVWSHPGRIRTEAALAKIAGTAPIPASSGNTTRHRLSRGGDRQLNRAIHTIVLTRLRTDPNTRAYLQRRLAAGKTKREVTRCLKRYVTRQIHRTLTQANATT</sequence>
<dbReference type="InterPro" id="IPR047650">
    <property type="entry name" value="Transpos_IS110"/>
</dbReference>
<feature type="domain" description="Transposase IS116/IS110/IS902 C-terminal" evidence="3">
    <location>
        <begin position="235"/>
        <end position="317"/>
    </location>
</feature>
<evidence type="ECO:0000259" key="3">
    <source>
        <dbReference type="Pfam" id="PF02371"/>
    </source>
</evidence>
<accession>A0A231GVI0</accession>
<gene>
    <name evidence="4" type="ORF">B7C42_07325</name>
</gene>
<keyword evidence="5" id="KW-1185">Reference proteome</keyword>
<dbReference type="GO" id="GO:0004803">
    <property type="term" value="F:transposase activity"/>
    <property type="evidence" value="ECO:0007669"/>
    <property type="project" value="InterPro"/>
</dbReference>
<evidence type="ECO:0000256" key="1">
    <source>
        <dbReference type="SAM" id="Coils"/>
    </source>
</evidence>
<dbReference type="RefSeq" id="WP_064909816.1">
    <property type="nucleotide sequence ID" value="NZ_NGAF01000029.1"/>
</dbReference>
<dbReference type="GO" id="GO:0003677">
    <property type="term" value="F:DNA binding"/>
    <property type="evidence" value="ECO:0007669"/>
    <property type="project" value="InterPro"/>
</dbReference>
<dbReference type="InterPro" id="IPR002525">
    <property type="entry name" value="Transp_IS110-like_N"/>
</dbReference>
<feature type="domain" description="Transposase IS110-like N-terminal" evidence="2">
    <location>
        <begin position="12"/>
        <end position="166"/>
    </location>
</feature>
<dbReference type="PANTHER" id="PTHR33055">
    <property type="entry name" value="TRANSPOSASE FOR INSERTION SEQUENCE ELEMENT IS1111A"/>
    <property type="match status" value="1"/>
</dbReference>
<name>A0A231GVI0_9NOCA</name>
<proteinExistence type="predicted"/>
<evidence type="ECO:0000313" key="4">
    <source>
        <dbReference type="EMBL" id="OXR40640.1"/>
    </source>
</evidence>
<dbReference type="Pfam" id="PF01548">
    <property type="entry name" value="DEDD_Tnp_IS110"/>
    <property type="match status" value="1"/>
</dbReference>
<evidence type="ECO:0000313" key="5">
    <source>
        <dbReference type="Proteomes" id="UP000215506"/>
    </source>
</evidence>
<dbReference type="Pfam" id="PF02371">
    <property type="entry name" value="Transposase_20"/>
    <property type="match status" value="1"/>
</dbReference>
<keyword evidence="1" id="KW-0175">Coiled coil</keyword>
<dbReference type="InterPro" id="IPR003346">
    <property type="entry name" value="Transposase_20"/>
</dbReference>
<comment type="caution">
    <text evidence="4">The sequence shown here is derived from an EMBL/GenBank/DDBJ whole genome shotgun (WGS) entry which is preliminary data.</text>
</comment>
<protein>
    <submittedName>
        <fullName evidence="4">Uncharacterized protein</fullName>
    </submittedName>
</protein>
<dbReference type="GO" id="GO:0006313">
    <property type="term" value="P:DNA transposition"/>
    <property type="evidence" value="ECO:0007669"/>
    <property type="project" value="InterPro"/>
</dbReference>
<organism evidence="4 5">
    <name type="scientific">Nocardia cerradoensis</name>
    <dbReference type="NCBI Taxonomy" id="85688"/>
    <lineage>
        <taxon>Bacteria</taxon>
        <taxon>Bacillati</taxon>
        <taxon>Actinomycetota</taxon>
        <taxon>Actinomycetes</taxon>
        <taxon>Mycobacteriales</taxon>
        <taxon>Nocardiaceae</taxon>
        <taxon>Nocardia</taxon>
    </lineage>
</organism>
<dbReference type="AlphaFoldDB" id="A0A231GVI0"/>